<name>A0A9N9I4B8_9GLOM</name>
<dbReference type="Proteomes" id="UP000789759">
    <property type="component" value="Unassembled WGS sequence"/>
</dbReference>
<keyword evidence="1" id="KW-0812">Transmembrane</keyword>
<dbReference type="EMBL" id="CAJVQA010012786">
    <property type="protein sequence ID" value="CAG8719478.1"/>
    <property type="molecule type" value="Genomic_DNA"/>
</dbReference>
<keyword evidence="1" id="KW-1133">Transmembrane helix</keyword>
<organism evidence="2 3">
    <name type="scientific">Cetraspora pellucida</name>
    <dbReference type="NCBI Taxonomy" id="1433469"/>
    <lineage>
        <taxon>Eukaryota</taxon>
        <taxon>Fungi</taxon>
        <taxon>Fungi incertae sedis</taxon>
        <taxon>Mucoromycota</taxon>
        <taxon>Glomeromycotina</taxon>
        <taxon>Glomeromycetes</taxon>
        <taxon>Diversisporales</taxon>
        <taxon>Gigasporaceae</taxon>
        <taxon>Cetraspora</taxon>
    </lineage>
</organism>
<evidence type="ECO:0000256" key="1">
    <source>
        <dbReference type="SAM" id="Phobius"/>
    </source>
</evidence>
<evidence type="ECO:0000313" key="3">
    <source>
        <dbReference type="Proteomes" id="UP000789759"/>
    </source>
</evidence>
<comment type="caution">
    <text evidence="2">The sequence shown here is derived from an EMBL/GenBank/DDBJ whole genome shotgun (WGS) entry which is preliminary data.</text>
</comment>
<protein>
    <submittedName>
        <fullName evidence="2">7685_t:CDS:1</fullName>
    </submittedName>
</protein>
<dbReference type="AlphaFoldDB" id="A0A9N9I4B8"/>
<dbReference type="OrthoDB" id="2378702at2759"/>
<proteinExistence type="predicted"/>
<feature type="transmembrane region" description="Helical" evidence="1">
    <location>
        <begin position="7"/>
        <end position="27"/>
    </location>
</feature>
<reference evidence="2" key="1">
    <citation type="submission" date="2021-06" db="EMBL/GenBank/DDBJ databases">
        <authorList>
            <person name="Kallberg Y."/>
            <person name="Tangrot J."/>
            <person name="Rosling A."/>
        </authorList>
    </citation>
    <scope>NUCLEOTIDE SEQUENCE</scope>
    <source>
        <strain evidence="2">FL966</strain>
    </source>
</reference>
<accession>A0A9N9I4B8</accession>
<keyword evidence="3" id="KW-1185">Reference proteome</keyword>
<sequence length="124" mass="14636">MHRLYNFLCYLLLSTLFVPIITSTFIYRSCHDPRFFFDPYSTTIDHFEKRNYEHECCVPCNCANDYCNHNCESSRGYDECGNFQDCDDLNFVICEPYEDIEAGSIRMSRPDRNHQSFCPPTTPI</sequence>
<feature type="non-terminal residue" evidence="2">
    <location>
        <position position="124"/>
    </location>
</feature>
<keyword evidence="1" id="KW-0472">Membrane</keyword>
<gene>
    <name evidence="2" type="ORF">CPELLU_LOCUS12807</name>
</gene>
<evidence type="ECO:0000313" key="2">
    <source>
        <dbReference type="EMBL" id="CAG8719478.1"/>
    </source>
</evidence>